<dbReference type="PANTHER" id="PTHR43547:SF2">
    <property type="entry name" value="HYBRID SIGNAL TRANSDUCTION HISTIDINE KINASE C"/>
    <property type="match status" value="1"/>
</dbReference>
<name>A0ABY3YJN6_9FLAO</name>
<dbReference type="InterPro" id="IPR011006">
    <property type="entry name" value="CheY-like_superfamily"/>
</dbReference>
<dbReference type="Gene3D" id="2.130.10.10">
    <property type="entry name" value="YVTN repeat-like/Quinoprotein amine dehydrogenase"/>
    <property type="match status" value="2"/>
</dbReference>
<dbReference type="SUPFAM" id="SSF52172">
    <property type="entry name" value="CheY-like"/>
    <property type="match status" value="1"/>
</dbReference>
<dbReference type="Pfam" id="PF12833">
    <property type="entry name" value="HTH_18"/>
    <property type="match status" value="1"/>
</dbReference>
<dbReference type="InterPro" id="IPR018062">
    <property type="entry name" value="HTH_AraC-typ_CS"/>
</dbReference>
<dbReference type="Gene3D" id="3.40.50.2300">
    <property type="match status" value="1"/>
</dbReference>
<dbReference type="PRINTS" id="PR00032">
    <property type="entry name" value="HTHARAC"/>
</dbReference>
<evidence type="ECO:0000256" key="5">
    <source>
        <dbReference type="SAM" id="Phobius"/>
    </source>
</evidence>
<proteinExistence type="predicted"/>
<dbReference type="InterPro" id="IPR018060">
    <property type="entry name" value="HTH_AraC"/>
</dbReference>
<evidence type="ECO:0000313" key="8">
    <source>
        <dbReference type="Proteomes" id="UP000829476"/>
    </source>
</evidence>
<dbReference type="InterPro" id="IPR015943">
    <property type="entry name" value="WD40/YVTN_repeat-like_dom_sf"/>
</dbReference>
<gene>
    <name evidence="7" type="ORF">MQE36_12555</name>
</gene>
<dbReference type="InterPro" id="IPR013783">
    <property type="entry name" value="Ig-like_fold"/>
</dbReference>
<dbReference type="RefSeq" id="WP_242936324.1">
    <property type="nucleotide sequence ID" value="NZ_CP094326.1"/>
</dbReference>
<dbReference type="EMBL" id="CP094326">
    <property type="protein sequence ID" value="UNY97913.1"/>
    <property type="molecule type" value="Genomic_DNA"/>
</dbReference>
<keyword evidence="5" id="KW-0472">Membrane</keyword>
<keyword evidence="2" id="KW-0805">Transcription regulation</keyword>
<sequence>MRLIFYFFLFTVSGFSQSLKFKTLTTKDGLSNNSVNDIIGDNKGRLWIATWDGLNRYDSKDFKSYKHIDNDSTSLAGNVIYVLQKDGDGKIWCLTDNNTVSRLSEKGTFENYSFNEDPVDLQLSKDNNLVVVTENGRYYKFNNTGFSEMEPEQVNAPGSALYEKLLQNQYPDVFINEAYQDRKGNIWYATRKSGLFVIRNKEVNIHNMHIEHYMYDLYNPYSLAGNEIEKIYEDDFGNIWLGHKDGGLSMAFTGSEHINTIAPHPETFRQLPGETVRAVTMDKNNELWLGYYTRGLYKYNKDQRDFVKAPLKRAETNKDWERIRSLYTGKDGSVWVGTYAGLVRIKEKDTACYSAEDNPLLPANRIYAVTETKNNKLWVACWGGVALFDVKENKFEDFKGREKLKSYHIRDIVTSGNELALATEDHGVILFNPNNGSKRHLTTAQGLSGNSIYDIHKDQSSGYYWIAALGGVTVFDPQKGVVKVISEKEGLPSHMVYSVIPNGRHIWISTTKGIAAIYKDNYKVNVLNPEEGWQAPEFSEGAYYQDAKGVLYFGGINGLNYFAPELIGFNKTLPALTFEIDGMNNDKMYIEKSYAENHISLNIVPVSYRKNFENEVLYRLTGLDKDWKVFKGNPVLYKDLSPGAYTLELKNSTSNSGMPESQVKVIISPPFYKSSWFVWVLVTGGLLFVTLGFLYKIRKDKIYKEKLRAKINERTAVIDSQKKDLIKVNKVLEDQNRKIYRQKEEVLALHHQLKNEDFEIEKFKTFVLAGFKKPLMQILQQSQDDSIPSEVQTSLVHQTRIMMDALIEWDFLAQVNHIDVSEKSLVKVNTVLIDLTKNQEQQLLKSGINLSYQIHVGEAWVTIDLLQFKLLFKYLFNDLIKYSNRGSNICLACFLKDEKLVLHINSDSELLQENTEGLKRYSPYYNAVKKLLLQLAGNIAVKTSKEAGVTMVLEVPCSVSKPGKDSVIQWNHLGMIDELPNDKQNILILSKEVNYKILESLLNGEGYHLIFENSIEKITSAFANLNIDLLVMYDVKLNGEILQFLEEQKKTKKSARCPILFISEEIGYFQMEQATELGIDTAIQLPVSKSFIQAKFTNLLRGRKALLEEKSSLTWFAKHKEDQLLSPNEKLVKKGLSCMHESMHDHTFNIERLQEKLEISRVKCYRVFKEVLNQSPSDVLINLRMQKAQYLLDQNTLNISEISFECGFANPKYFSRQFKKHFNCSPKVYKDQKKPA</sequence>
<dbReference type="PROSITE" id="PS01124">
    <property type="entry name" value="HTH_ARAC_FAMILY_2"/>
    <property type="match status" value="1"/>
</dbReference>
<keyword evidence="5" id="KW-0812">Transmembrane</keyword>
<dbReference type="InterPro" id="IPR009057">
    <property type="entry name" value="Homeodomain-like_sf"/>
</dbReference>
<dbReference type="SUPFAM" id="SSF46689">
    <property type="entry name" value="Homeodomain-like"/>
    <property type="match status" value="1"/>
</dbReference>
<accession>A0ABY3YJN6</accession>
<keyword evidence="4" id="KW-0804">Transcription</keyword>
<evidence type="ECO:0000256" key="2">
    <source>
        <dbReference type="ARBA" id="ARBA00023015"/>
    </source>
</evidence>
<feature type="transmembrane region" description="Helical" evidence="5">
    <location>
        <begin position="676"/>
        <end position="695"/>
    </location>
</feature>
<keyword evidence="8" id="KW-1185">Reference proteome</keyword>
<protein>
    <submittedName>
        <fullName evidence="7">Helix-turn-helix domain-containing protein</fullName>
    </submittedName>
</protein>
<evidence type="ECO:0000256" key="1">
    <source>
        <dbReference type="ARBA" id="ARBA00022553"/>
    </source>
</evidence>
<dbReference type="Pfam" id="PF07494">
    <property type="entry name" value="Reg_prop"/>
    <property type="match status" value="1"/>
</dbReference>
<keyword evidence="5" id="KW-1133">Transmembrane helix</keyword>
<organism evidence="7 8">
    <name type="scientific">Zhouia spongiae</name>
    <dbReference type="NCBI Taxonomy" id="2202721"/>
    <lineage>
        <taxon>Bacteria</taxon>
        <taxon>Pseudomonadati</taxon>
        <taxon>Bacteroidota</taxon>
        <taxon>Flavobacteriia</taxon>
        <taxon>Flavobacteriales</taxon>
        <taxon>Flavobacteriaceae</taxon>
        <taxon>Zhouia</taxon>
    </lineage>
</organism>
<keyword evidence="1" id="KW-0597">Phosphoprotein</keyword>
<dbReference type="SUPFAM" id="SSF50998">
    <property type="entry name" value="Quinoprotein alcohol dehydrogenase-like"/>
    <property type="match status" value="1"/>
</dbReference>
<dbReference type="InterPro" id="IPR011047">
    <property type="entry name" value="Quinoprotein_ADH-like_sf"/>
</dbReference>
<dbReference type="SMART" id="SM00342">
    <property type="entry name" value="HTH_ARAC"/>
    <property type="match status" value="1"/>
</dbReference>
<dbReference type="PANTHER" id="PTHR43547">
    <property type="entry name" value="TWO-COMPONENT HISTIDINE KINASE"/>
    <property type="match status" value="1"/>
</dbReference>
<dbReference type="Proteomes" id="UP000829476">
    <property type="component" value="Chromosome"/>
</dbReference>
<feature type="domain" description="HTH araC/xylS-type" evidence="6">
    <location>
        <begin position="1133"/>
        <end position="1232"/>
    </location>
</feature>
<reference evidence="7 8" key="1">
    <citation type="journal article" date="2018" name="Int. J. Syst. Evol. Microbiol.">
        <title>Zhouia spongiae sp. nov., isolated from a marine sponge.</title>
        <authorList>
            <person name="Zhuang L."/>
            <person name="Lin B."/>
            <person name="Qin F."/>
            <person name="Luo L."/>
        </authorList>
    </citation>
    <scope>NUCLEOTIDE SEQUENCE [LARGE SCALE GENOMIC DNA]</scope>
    <source>
        <strain evidence="7 8">HN-Y44</strain>
    </source>
</reference>
<dbReference type="InterPro" id="IPR011110">
    <property type="entry name" value="Reg_prop"/>
</dbReference>
<dbReference type="InterPro" id="IPR020449">
    <property type="entry name" value="Tscrpt_reg_AraC-type_HTH"/>
</dbReference>
<dbReference type="PROSITE" id="PS00041">
    <property type="entry name" value="HTH_ARAC_FAMILY_1"/>
    <property type="match status" value="1"/>
</dbReference>
<evidence type="ECO:0000259" key="6">
    <source>
        <dbReference type="PROSITE" id="PS01124"/>
    </source>
</evidence>
<evidence type="ECO:0000256" key="3">
    <source>
        <dbReference type="ARBA" id="ARBA00023125"/>
    </source>
</evidence>
<keyword evidence="3" id="KW-0238">DNA-binding</keyword>
<dbReference type="Gene3D" id="1.10.10.60">
    <property type="entry name" value="Homeodomain-like"/>
    <property type="match status" value="1"/>
</dbReference>
<evidence type="ECO:0000313" key="7">
    <source>
        <dbReference type="EMBL" id="UNY97913.1"/>
    </source>
</evidence>
<dbReference type="Gene3D" id="2.60.40.10">
    <property type="entry name" value="Immunoglobulins"/>
    <property type="match status" value="1"/>
</dbReference>
<evidence type="ECO:0000256" key="4">
    <source>
        <dbReference type="ARBA" id="ARBA00023163"/>
    </source>
</evidence>